<dbReference type="Proteomes" id="UP001054857">
    <property type="component" value="Unassembled WGS sequence"/>
</dbReference>
<dbReference type="EMBL" id="BMAR01000003">
    <property type="protein sequence ID" value="GFR42397.1"/>
    <property type="molecule type" value="Genomic_DNA"/>
</dbReference>
<feature type="compositionally biased region" description="Low complexity" evidence="1">
    <location>
        <begin position="383"/>
        <end position="421"/>
    </location>
</feature>
<evidence type="ECO:0000256" key="1">
    <source>
        <dbReference type="SAM" id="MobiDB-lite"/>
    </source>
</evidence>
<feature type="region of interest" description="Disordered" evidence="1">
    <location>
        <begin position="368"/>
        <end position="421"/>
    </location>
</feature>
<evidence type="ECO:0000313" key="2">
    <source>
        <dbReference type="EMBL" id="GFR42397.1"/>
    </source>
</evidence>
<evidence type="ECO:0000313" key="3">
    <source>
        <dbReference type="Proteomes" id="UP001054857"/>
    </source>
</evidence>
<reference evidence="2 3" key="1">
    <citation type="journal article" date="2021" name="Sci. Rep.">
        <title>Genome sequencing of the multicellular alga Astrephomene provides insights into convergent evolution of germ-soma differentiation.</title>
        <authorList>
            <person name="Yamashita S."/>
            <person name="Yamamoto K."/>
            <person name="Matsuzaki R."/>
            <person name="Suzuki S."/>
            <person name="Yamaguchi H."/>
            <person name="Hirooka S."/>
            <person name="Minakuchi Y."/>
            <person name="Miyagishima S."/>
            <person name="Kawachi M."/>
            <person name="Toyoda A."/>
            <person name="Nozaki H."/>
        </authorList>
    </citation>
    <scope>NUCLEOTIDE SEQUENCE [LARGE SCALE GENOMIC DNA]</scope>
    <source>
        <strain evidence="2 3">NIES-4017</strain>
    </source>
</reference>
<gene>
    <name evidence="2" type="ORF">Agub_g3269</name>
</gene>
<feature type="region of interest" description="Disordered" evidence="1">
    <location>
        <begin position="1"/>
        <end position="47"/>
    </location>
</feature>
<accession>A0AAD3HIS4</accession>
<organism evidence="2 3">
    <name type="scientific">Astrephomene gubernaculifera</name>
    <dbReference type="NCBI Taxonomy" id="47775"/>
    <lineage>
        <taxon>Eukaryota</taxon>
        <taxon>Viridiplantae</taxon>
        <taxon>Chlorophyta</taxon>
        <taxon>core chlorophytes</taxon>
        <taxon>Chlorophyceae</taxon>
        <taxon>CS clade</taxon>
        <taxon>Chlamydomonadales</taxon>
        <taxon>Astrephomenaceae</taxon>
        <taxon>Astrephomene</taxon>
    </lineage>
</organism>
<comment type="caution">
    <text evidence="2">The sequence shown here is derived from an EMBL/GenBank/DDBJ whole genome shotgun (WGS) entry which is preliminary data.</text>
</comment>
<keyword evidence="3" id="KW-1185">Reference proteome</keyword>
<name>A0AAD3HIS4_9CHLO</name>
<proteinExistence type="predicted"/>
<sequence>GEPALLTRAVSMGGKSSRSGGGGRSAGPDRKKGKRSGRDSRGAEEEQEDWETLRAEYHAALLLLVHSAKDLPLLATKMGTTHLAGAVSALLRQEGGLRAVSALLAALPPLAAARFLYDHSDPSPCLLPPEVRRQLLAAMPPERVKSLEAVARGASEAATQRARRVRTTLNVWCAARYVSSPQVAAVLGALRTEGDRVMAMVVLWPRVVDGGWKSTYLRLTPGEQRQVMTRLGYWHVYACLADPHGIAFSLDLGEPEQRDIARELVRMAVKETQRARQEAKARGAGAANIQTLLNLHGNGNPVSVPEDEKLWGMADSNFRSMEFLYSPTLEQSLDKILASAVCIQRFWVGVQASRAARRALVAQLNGRLPAPERHAPKPPQPAAPAAAEAESGAAAAGAAAAPGGAAPSASQQRISASQQVA</sequence>
<dbReference type="AlphaFoldDB" id="A0AAD3HIS4"/>
<feature type="non-terminal residue" evidence="2">
    <location>
        <position position="1"/>
    </location>
</feature>
<protein>
    <submittedName>
        <fullName evidence="2">Uncharacterized protein</fullName>
    </submittedName>
</protein>